<evidence type="ECO:0000313" key="1">
    <source>
        <dbReference type="EMBL" id="QJA80850.1"/>
    </source>
</evidence>
<protein>
    <submittedName>
        <fullName evidence="1">Putative primase</fullName>
    </submittedName>
</protein>
<accession>A0A6M3KGA7</accession>
<organism evidence="1">
    <name type="scientific">viral metagenome</name>
    <dbReference type="NCBI Taxonomy" id="1070528"/>
    <lineage>
        <taxon>unclassified sequences</taxon>
        <taxon>metagenomes</taxon>
        <taxon>organismal metagenomes</taxon>
    </lineage>
</organism>
<name>A0A6M3KGA7_9ZZZZ</name>
<proteinExistence type="predicted"/>
<sequence>MKYTENVETSTLYRKWVGIMCISAALQRKVKVEWGVSLTFYPNLYIILVGKSATGKGTAMRPGLDIIKEIPSIKLASQATSLQALISNLKDNNLSDISSDGGMYFHSSMTVYSEEFTVFLGYKNNELISALCNWYDCEEDWEYNTIKRSKEKIHGVWVNLIGGTTPDLIRSSLPPDSIGGGLTSRIIFIYAEKADHISIFPTETPEERELFKKLVLDLETISLLSGDFSWTKEFMNLWAEWRKHDAENPPFQDSKFDGYCGRRKVHVMKLSMVMSVARQPIAESPLVLTGDDLKGAIALLNEAEKTMALTFRGMGKSDLSELIFRANMFFKTSKTNEISYRTFARYFESDADKFTLDRMLDTLEAIGTVQVIKRPQADTLIKILEIR</sequence>
<dbReference type="AlphaFoldDB" id="A0A6M3KGA7"/>
<dbReference type="EMBL" id="MT142438">
    <property type="protein sequence ID" value="QJA80850.1"/>
    <property type="molecule type" value="Genomic_DNA"/>
</dbReference>
<reference evidence="1" key="1">
    <citation type="submission" date="2020-03" db="EMBL/GenBank/DDBJ databases">
        <title>The deep terrestrial virosphere.</title>
        <authorList>
            <person name="Holmfeldt K."/>
            <person name="Nilsson E."/>
            <person name="Simone D."/>
            <person name="Lopez-Fernandez M."/>
            <person name="Wu X."/>
            <person name="de Brujin I."/>
            <person name="Lundin D."/>
            <person name="Andersson A."/>
            <person name="Bertilsson S."/>
            <person name="Dopson M."/>
        </authorList>
    </citation>
    <scope>NUCLEOTIDE SEQUENCE</scope>
    <source>
        <strain evidence="1">MM415A00630</strain>
    </source>
</reference>
<gene>
    <name evidence="1" type="ORF">MM415A00630_0012</name>
</gene>